<dbReference type="AlphaFoldDB" id="B8BX50"/>
<reference evidence="1 2" key="2">
    <citation type="journal article" date="2008" name="Nature">
        <title>The Phaeodactylum genome reveals the evolutionary history of diatom genomes.</title>
        <authorList>
            <person name="Bowler C."/>
            <person name="Allen A.E."/>
            <person name="Badger J.H."/>
            <person name="Grimwood J."/>
            <person name="Jabbari K."/>
            <person name="Kuo A."/>
            <person name="Maheswari U."/>
            <person name="Martens C."/>
            <person name="Maumus F."/>
            <person name="Otillar R.P."/>
            <person name="Rayko E."/>
            <person name="Salamov A."/>
            <person name="Vandepoele K."/>
            <person name="Beszteri B."/>
            <person name="Gruber A."/>
            <person name="Heijde M."/>
            <person name="Katinka M."/>
            <person name="Mock T."/>
            <person name="Valentin K."/>
            <person name="Verret F."/>
            <person name="Berges J.A."/>
            <person name="Brownlee C."/>
            <person name="Cadoret J.P."/>
            <person name="Chiovitti A."/>
            <person name="Choi C.J."/>
            <person name="Coesel S."/>
            <person name="De Martino A."/>
            <person name="Detter J.C."/>
            <person name="Durkin C."/>
            <person name="Falciatore A."/>
            <person name="Fournet J."/>
            <person name="Haruta M."/>
            <person name="Huysman M.J."/>
            <person name="Jenkins B.D."/>
            <person name="Jiroutova K."/>
            <person name="Jorgensen R.E."/>
            <person name="Joubert Y."/>
            <person name="Kaplan A."/>
            <person name="Kroger N."/>
            <person name="Kroth P.G."/>
            <person name="La Roche J."/>
            <person name="Lindquist E."/>
            <person name="Lommer M."/>
            <person name="Martin-Jezequel V."/>
            <person name="Lopez P.J."/>
            <person name="Lucas S."/>
            <person name="Mangogna M."/>
            <person name="McGinnis K."/>
            <person name="Medlin L.K."/>
            <person name="Montsant A."/>
            <person name="Oudot-Le Secq M.P."/>
            <person name="Napoli C."/>
            <person name="Obornik M."/>
            <person name="Parker M.S."/>
            <person name="Petit J.L."/>
            <person name="Porcel B.M."/>
            <person name="Poulsen N."/>
            <person name="Robison M."/>
            <person name="Rychlewski L."/>
            <person name="Rynearson T.A."/>
            <person name="Schmutz J."/>
            <person name="Shapiro H."/>
            <person name="Siaut M."/>
            <person name="Stanley M."/>
            <person name="Sussman M.R."/>
            <person name="Taylor A.R."/>
            <person name="Vardi A."/>
            <person name="von Dassow P."/>
            <person name="Vyverman W."/>
            <person name="Willis A."/>
            <person name="Wyrwicz L.S."/>
            <person name="Rokhsar D.S."/>
            <person name="Weissenbach J."/>
            <person name="Armbrust E.V."/>
            <person name="Green B.R."/>
            <person name="Van de Peer Y."/>
            <person name="Grigoriev I.V."/>
        </authorList>
    </citation>
    <scope>NUCLEOTIDE SEQUENCE [LARGE SCALE GENOMIC DNA]</scope>
    <source>
        <strain evidence="1 2">CCMP1335</strain>
    </source>
</reference>
<dbReference type="SUPFAM" id="SSF81383">
    <property type="entry name" value="F-box domain"/>
    <property type="match status" value="1"/>
</dbReference>
<protein>
    <recommendedName>
        <fullName evidence="3">F-box domain-containing protein</fullName>
    </recommendedName>
</protein>
<organism evidence="1 2">
    <name type="scientific">Thalassiosira pseudonana</name>
    <name type="common">Marine diatom</name>
    <name type="synonym">Cyclotella nana</name>
    <dbReference type="NCBI Taxonomy" id="35128"/>
    <lineage>
        <taxon>Eukaryota</taxon>
        <taxon>Sar</taxon>
        <taxon>Stramenopiles</taxon>
        <taxon>Ochrophyta</taxon>
        <taxon>Bacillariophyta</taxon>
        <taxon>Coscinodiscophyceae</taxon>
        <taxon>Thalassiosirophycidae</taxon>
        <taxon>Thalassiosirales</taxon>
        <taxon>Thalassiosiraceae</taxon>
        <taxon>Thalassiosira</taxon>
    </lineage>
</organism>
<dbReference type="Proteomes" id="UP000001449">
    <property type="component" value="Chromosome 3"/>
</dbReference>
<dbReference type="HOGENOM" id="CLU_1017347_0_0_1"/>
<dbReference type="EMBL" id="CM000640">
    <property type="protein sequence ID" value="EED93646.1"/>
    <property type="molecule type" value="Genomic_DNA"/>
</dbReference>
<dbReference type="InterPro" id="IPR036047">
    <property type="entry name" value="F-box-like_dom_sf"/>
</dbReference>
<dbReference type="GeneID" id="7444021"/>
<accession>B8BX50</accession>
<proteinExistence type="predicted"/>
<keyword evidence="2" id="KW-1185">Reference proteome</keyword>
<reference evidence="1 2" key="1">
    <citation type="journal article" date="2004" name="Science">
        <title>The genome of the diatom Thalassiosira pseudonana: ecology, evolution, and metabolism.</title>
        <authorList>
            <person name="Armbrust E.V."/>
            <person name="Berges J.A."/>
            <person name="Bowler C."/>
            <person name="Green B.R."/>
            <person name="Martinez D."/>
            <person name="Putnam N.H."/>
            <person name="Zhou S."/>
            <person name="Allen A.E."/>
            <person name="Apt K.E."/>
            <person name="Bechner M."/>
            <person name="Brzezinski M.A."/>
            <person name="Chaal B.K."/>
            <person name="Chiovitti A."/>
            <person name="Davis A.K."/>
            <person name="Demarest M.S."/>
            <person name="Detter J.C."/>
            <person name="Glavina T."/>
            <person name="Goodstein D."/>
            <person name="Hadi M.Z."/>
            <person name="Hellsten U."/>
            <person name="Hildebrand M."/>
            <person name="Jenkins B.D."/>
            <person name="Jurka J."/>
            <person name="Kapitonov V.V."/>
            <person name="Kroger N."/>
            <person name="Lau W.W."/>
            <person name="Lane T.W."/>
            <person name="Larimer F.W."/>
            <person name="Lippmeier J.C."/>
            <person name="Lucas S."/>
            <person name="Medina M."/>
            <person name="Montsant A."/>
            <person name="Obornik M."/>
            <person name="Parker M.S."/>
            <person name="Palenik B."/>
            <person name="Pazour G.J."/>
            <person name="Richardson P.M."/>
            <person name="Rynearson T.A."/>
            <person name="Saito M.A."/>
            <person name="Schwartz D.C."/>
            <person name="Thamatrakoln K."/>
            <person name="Valentin K."/>
            <person name="Vardi A."/>
            <person name="Wilkerson F.P."/>
            <person name="Rokhsar D.S."/>
        </authorList>
    </citation>
    <scope>NUCLEOTIDE SEQUENCE [LARGE SCALE GENOMIC DNA]</scope>
    <source>
        <strain evidence="1 2">CCMP1335</strain>
    </source>
</reference>
<dbReference type="InParanoid" id="B8BX50"/>
<evidence type="ECO:0008006" key="3">
    <source>
        <dbReference type="Google" id="ProtNLM"/>
    </source>
</evidence>
<dbReference type="RefSeq" id="XP_002288210.1">
    <property type="nucleotide sequence ID" value="XM_002288174.1"/>
</dbReference>
<evidence type="ECO:0000313" key="2">
    <source>
        <dbReference type="Proteomes" id="UP000001449"/>
    </source>
</evidence>
<name>B8BX50_THAPS</name>
<dbReference type="PaxDb" id="35128-Thaps3212"/>
<gene>
    <name evidence="1" type="ORF">THAPSDRAFT_3212</name>
</gene>
<evidence type="ECO:0000313" key="1">
    <source>
        <dbReference type="EMBL" id="EED93646.1"/>
    </source>
</evidence>
<dbReference type="KEGG" id="tps:THAPSDRAFT_3212"/>
<sequence>MKSGIRSTDIRSIVENADLLANILLFAASDIKDVPSIARTCKLWNLLLNSYGEVSYRLWRGLCLRNDEDIISIYSLCKDHPSTTSYQNGGRWKYLLRKRRTSLFQPIGVNQRLQLNFESVFSEEGIVAFSNCCSNCTDSYQDVLGFTLRDRGIKFFKLFLNGINYDDHFLDGVYVVYSDLKYLSEEWESECEIIRRWCAVIGLADNEYTIRKPKTNAECIFVEFNRVLTLEEDEVVVLLKQDVDEEYPPAEWMDWLQSFDESRSSEMIDTGCYC</sequence>